<dbReference type="NCBIfam" id="TIGR00756">
    <property type="entry name" value="PPR"/>
    <property type="match status" value="7"/>
</dbReference>
<feature type="repeat" description="PPR" evidence="2">
    <location>
        <begin position="468"/>
        <end position="502"/>
    </location>
</feature>
<dbReference type="Pfam" id="PF20431">
    <property type="entry name" value="E_motif"/>
    <property type="match status" value="1"/>
</dbReference>
<feature type="repeat" description="PPR" evidence="2">
    <location>
        <begin position="569"/>
        <end position="603"/>
    </location>
</feature>
<evidence type="ECO:0008006" key="5">
    <source>
        <dbReference type="Google" id="ProtNLM"/>
    </source>
</evidence>
<comment type="caution">
    <text evidence="3">The sequence shown here is derived from an EMBL/GenBank/DDBJ whole genome shotgun (WGS) entry which is preliminary data.</text>
</comment>
<dbReference type="InterPro" id="IPR002885">
    <property type="entry name" value="PPR_rpt"/>
</dbReference>
<feature type="repeat" description="PPR" evidence="2">
    <location>
        <begin position="164"/>
        <end position="198"/>
    </location>
</feature>
<gene>
    <name evidence="3" type="ORF">ILEXP_LOCUS10075</name>
</gene>
<dbReference type="Gene3D" id="1.25.40.10">
    <property type="entry name" value="Tetratricopeptide repeat domain"/>
    <property type="match status" value="4"/>
</dbReference>
<protein>
    <recommendedName>
        <fullName evidence="5">Pentatricopeptide repeat-containing protein</fullName>
    </recommendedName>
</protein>
<feature type="repeat" description="PPR" evidence="2">
    <location>
        <begin position="604"/>
        <end position="639"/>
    </location>
</feature>
<feature type="repeat" description="PPR" evidence="2">
    <location>
        <begin position="538"/>
        <end position="568"/>
    </location>
</feature>
<name>A0ABC8RCA1_9AQUA</name>
<dbReference type="FunFam" id="1.25.40.10:FF:000090">
    <property type="entry name" value="Pentatricopeptide repeat-containing protein, chloroplastic"/>
    <property type="match status" value="1"/>
</dbReference>
<dbReference type="Pfam" id="PF13041">
    <property type="entry name" value="PPR_2"/>
    <property type="match status" value="3"/>
</dbReference>
<dbReference type="FunFam" id="1.25.40.10:FF:000285">
    <property type="entry name" value="Pentatricopeptide repeat-containing protein, chloroplastic"/>
    <property type="match status" value="1"/>
</dbReference>
<keyword evidence="4" id="KW-1185">Reference proteome</keyword>
<dbReference type="InterPro" id="IPR046960">
    <property type="entry name" value="PPR_At4g14850-like_plant"/>
</dbReference>
<reference evidence="3 4" key="1">
    <citation type="submission" date="2024-02" db="EMBL/GenBank/DDBJ databases">
        <authorList>
            <person name="Vignale AGUSTIN F."/>
            <person name="Sosa J E."/>
            <person name="Modenutti C."/>
        </authorList>
    </citation>
    <scope>NUCLEOTIDE SEQUENCE [LARGE SCALE GENOMIC DNA]</scope>
</reference>
<evidence type="ECO:0000313" key="4">
    <source>
        <dbReference type="Proteomes" id="UP001642360"/>
    </source>
</evidence>
<organism evidence="3 4">
    <name type="scientific">Ilex paraguariensis</name>
    <name type="common">yerba mate</name>
    <dbReference type="NCBI Taxonomy" id="185542"/>
    <lineage>
        <taxon>Eukaryota</taxon>
        <taxon>Viridiplantae</taxon>
        <taxon>Streptophyta</taxon>
        <taxon>Embryophyta</taxon>
        <taxon>Tracheophyta</taxon>
        <taxon>Spermatophyta</taxon>
        <taxon>Magnoliopsida</taxon>
        <taxon>eudicotyledons</taxon>
        <taxon>Gunneridae</taxon>
        <taxon>Pentapetalae</taxon>
        <taxon>asterids</taxon>
        <taxon>campanulids</taxon>
        <taxon>Aquifoliales</taxon>
        <taxon>Aquifoliaceae</taxon>
        <taxon>Ilex</taxon>
    </lineage>
</organism>
<dbReference type="PANTHER" id="PTHR47926:SF344">
    <property type="entry name" value="OS07G0636900 PROTEIN"/>
    <property type="match status" value="1"/>
</dbReference>
<dbReference type="InterPro" id="IPR011990">
    <property type="entry name" value="TPR-like_helical_dom_sf"/>
</dbReference>
<evidence type="ECO:0000256" key="2">
    <source>
        <dbReference type="PROSITE-ProRule" id="PRU00708"/>
    </source>
</evidence>
<feature type="repeat" description="PPR" evidence="2">
    <location>
        <begin position="266"/>
        <end position="300"/>
    </location>
</feature>
<dbReference type="FunFam" id="1.25.40.10:FF:000344">
    <property type="entry name" value="Pentatricopeptide repeat-containing protein"/>
    <property type="match status" value="1"/>
</dbReference>
<dbReference type="FunFam" id="1.25.40.10:FF:000031">
    <property type="entry name" value="Pentatricopeptide repeat-containing protein mitochondrial"/>
    <property type="match status" value="1"/>
</dbReference>
<dbReference type="AlphaFoldDB" id="A0ABC8RCA1"/>
<evidence type="ECO:0000313" key="3">
    <source>
        <dbReference type="EMBL" id="CAK9142388.1"/>
    </source>
</evidence>
<feature type="repeat" description="PPR" evidence="2">
    <location>
        <begin position="368"/>
        <end position="402"/>
    </location>
</feature>
<dbReference type="InterPro" id="IPR046848">
    <property type="entry name" value="E_motif"/>
</dbReference>
<dbReference type="PROSITE" id="PS51375">
    <property type="entry name" value="PPR"/>
    <property type="match status" value="8"/>
</dbReference>
<dbReference type="GO" id="GO:0016070">
    <property type="term" value="P:RNA metabolic process"/>
    <property type="evidence" value="ECO:0007669"/>
    <property type="project" value="UniProtKB-ARBA"/>
</dbReference>
<dbReference type="Pfam" id="PF01535">
    <property type="entry name" value="PPR"/>
    <property type="match status" value="6"/>
</dbReference>
<dbReference type="EMBL" id="CAUOFW020001225">
    <property type="protein sequence ID" value="CAK9142388.1"/>
    <property type="molecule type" value="Genomic_DNA"/>
</dbReference>
<feature type="repeat" description="PPR" evidence="2">
    <location>
        <begin position="63"/>
        <end position="93"/>
    </location>
</feature>
<keyword evidence="1" id="KW-0677">Repeat</keyword>
<accession>A0ABC8RCA1</accession>
<dbReference type="PANTHER" id="PTHR47926">
    <property type="entry name" value="PENTATRICOPEPTIDE REPEAT-CONTAINING PROTEIN"/>
    <property type="match status" value="1"/>
</dbReference>
<sequence>MTLYMPLFRACSTSRALTQLHAHLIITGLHKDPLASTKLIESYAQMGPLESSKLVFDTFPKPDSFMWGVLIKCYVWNGFFEEAISLYHHMLIKVTQITSFVFPSILRACSGICDLGIGQKVHARIIKCGFESDPVLETSLLNMYGEKACLRDARKLFDEMSIRDVVSWSSVILSYVQNGQARQGLELFREMVMEVLEIDSVTMLSVAEACAELGFQRLAKSVHGYLVRRQIESDDESLDSSLIAMYGKCGDLCSAEELFDNVVYQGTSSWTAMITCYNQNRCHQEALDIFVEMQDSKAEPNAVTMMGVLCSCARLGWLKEGKSVHGFVIRKSVDPENNLLGPALIDLYANCGNLRDCLKIFDTTRDKQVVSWNMLISGYTQEGMSEEALMLLVQMQLQGIVPDSFTLASVLSACGDICFYQLGSQIHGYVIKTGSLNEFVQTSLIDMYSKCGYVDLAYMIFEDAQQRSVVTWNSMMCGFSQNCNFVEAVSLFDQMFSNFLEMDEVTFLSVIQACSNLGYLEKGKWVHHKLITHGVGRDIYIDTALIDLYAKSGDLRMAWRVFDIMLERSVVSWSVMIGAYGMHGRIDAAILLFNKMVESGIHPTDVTFMNILSACSHAGYVDEGKSYFNSMLKDFGIEPTSEHFACLVDLLSRAGDLSGAYRIINSMPWPVDASIWGSLLNGCRIHRRMDMIKSIQQNLVNMEIEDTGYHTLLSNIFAEGGDWDEFKVVRSKMKSTSLRKVLGYSMIEINKRVHRFGANDKSHSRKEICS</sequence>
<dbReference type="Proteomes" id="UP001642360">
    <property type="component" value="Unassembled WGS sequence"/>
</dbReference>
<evidence type="ECO:0000256" key="1">
    <source>
        <dbReference type="ARBA" id="ARBA00022737"/>
    </source>
</evidence>
<proteinExistence type="predicted"/>